<name>A0A2A9D108_9MICO</name>
<keyword evidence="3" id="KW-0808">Transferase</keyword>
<feature type="region of interest" description="Disordered" evidence="1">
    <location>
        <begin position="1"/>
        <end position="32"/>
    </location>
</feature>
<protein>
    <submittedName>
        <fullName evidence="3">Acetyltransferase (GNAT) family protein</fullName>
    </submittedName>
</protein>
<dbReference type="InterPro" id="IPR016181">
    <property type="entry name" value="Acyl_CoA_acyltransferase"/>
</dbReference>
<feature type="domain" description="N-acetyltransferase" evidence="2">
    <location>
        <begin position="200"/>
        <end position="353"/>
    </location>
</feature>
<feature type="domain" description="N-acetyltransferase" evidence="2">
    <location>
        <begin position="35"/>
        <end position="188"/>
    </location>
</feature>
<evidence type="ECO:0000313" key="4">
    <source>
        <dbReference type="Proteomes" id="UP000224915"/>
    </source>
</evidence>
<dbReference type="EMBL" id="PDJD01000001">
    <property type="protein sequence ID" value="PFG19530.1"/>
    <property type="molecule type" value="Genomic_DNA"/>
</dbReference>
<proteinExistence type="predicted"/>
<sequence>MCPSRVRLNVSPGESAGAPASQGAGGEHPLSRPGLTWRSLSLSDLPRLADLVAACEAHDNPPYRTTAAELEADLFVGRGRNPQEDTLGAVAADGALIGYGRVRLLSGHSVIRTAIGGGVHPQARGDGLGSDLLAWQVSRARAIIAQQSPGPARIETYVEDDMPEHADLLRAGGFSPLRFYSEMLRDLGEEIPSTPLAASLTLQPWSSELEEEVHRAHQEAFADHWAREDAPAEMWVDHREHFAPQWSFIVMDRSTDRTRVAGYLLSSRYEQDWEALGYRVGYTELVGVRRAWRGRRVATALLSAAMRAYQRDGMQFAGLGVDTENPSSAYGLYEHLGYRRTRGSCLYTIEIED</sequence>
<organism evidence="3 4">
    <name type="scientific">Serinibacter salmoneus</name>
    <dbReference type="NCBI Taxonomy" id="556530"/>
    <lineage>
        <taxon>Bacteria</taxon>
        <taxon>Bacillati</taxon>
        <taxon>Actinomycetota</taxon>
        <taxon>Actinomycetes</taxon>
        <taxon>Micrococcales</taxon>
        <taxon>Beutenbergiaceae</taxon>
        <taxon>Serinibacter</taxon>
    </lineage>
</organism>
<gene>
    <name evidence="3" type="ORF">ATL40_1094</name>
</gene>
<evidence type="ECO:0000256" key="1">
    <source>
        <dbReference type="SAM" id="MobiDB-lite"/>
    </source>
</evidence>
<dbReference type="Gene3D" id="3.40.630.30">
    <property type="match status" value="1"/>
</dbReference>
<keyword evidence="4" id="KW-1185">Reference proteome</keyword>
<dbReference type="Pfam" id="PF00583">
    <property type="entry name" value="Acetyltransf_1"/>
    <property type="match status" value="1"/>
</dbReference>
<accession>A0A2A9D108</accession>
<dbReference type="PANTHER" id="PTHR43072">
    <property type="entry name" value="N-ACETYLTRANSFERASE"/>
    <property type="match status" value="1"/>
</dbReference>
<dbReference type="CDD" id="cd04301">
    <property type="entry name" value="NAT_SF"/>
    <property type="match status" value="1"/>
</dbReference>
<dbReference type="AlphaFoldDB" id="A0A2A9D108"/>
<dbReference type="GO" id="GO:0016747">
    <property type="term" value="F:acyltransferase activity, transferring groups other than amino-acyl groups"/>
    <property type="evidence" value="ECO:0007669"/>
    <property type="project" value="InterPro"/>
</dbReference>
<dbReference type="SUPFAM" id="SSF55729">
    <property type="entry name" value="Acyl-CoA N-acyltransferases (Nat)"/>
    <property type="match status" value="2"/>
</dbReference>
<evidence type="ECO:0000259" key="2">
    <source>
        <dbReference type="PROSITE" id="PS51186"/>
    </source>
</evidence>
<dbReference type="PROSITE" id="PS51186">
    <property type="entry name" value="GNAT"/>
    <property type="match status" value="2"/>
</dbReference>
<feature type="compositionally biased region" description="Low complexity" evidence="1">
    <location>
        <begin position="11"/>
        <end position="22"/>
    </location>
</feature>
<comment type="caution">
    <text evidence="3">The sequence shown here is derived from an EMBL/GenBank/DDBJ whole genome shotgun (WGS) entry which is preliminary data.</text>
</comment>
<reference evidence="3 4" key="1">
    <citation type="submission" date="2017-10" db="EMBL/GenBank/DDBJ databases">
        <title>Sequencing the genomes of 1000 actinobacteria strains.</title>
        <authorList>
            <person name="Klenk H.-P."/>
        </authorList>
    </citation>
    <scope>NUCLEOTIDE SEQUENCE [LARGE SCALE GENOMIC DNA]</scope>
    <source>
        <strain evidence="3 4">DSM 21801</strain>
    </source>
</reference>
<dbReference type="InterPro" id="IPR000182">
    <property type="entry name" value="GNAT_dom"/>
</dbReference>
<dbReference type="Proteomes" id="UP000224915">
    <property type="component" value="Unassembled WGS sequence"/>
</dbReference>
<evidence type="ECO:0000313" key="3">
    <source>
        <dbReference type="EMBL" id="PFG19530.1"/>
    </source>
</evidence>